<dbReference type="Gene3D" id="3.30.700.10">
    <property type="entry name" value="Glycoprotein, Type 4 Pilin"/>
    <property type="match status" value="1"/>
</dbReference>
<dbReference type="AlphaFoldDB" id="A0A6M5YN53"/>
<protein>
    <recommendedName>
        <fullName evidence="2">DUF1559 domain-containing protein</fullName>
    </recommendedName>
</protein>
<reference evidence="4" key="1">
    <citation type="submission" date="2020-05" db="EMBL/GenBank/DDBJ databases">
        <title>Frigoriglobus tundricola gen. nov., sp. nov., a psychrotolerant cellulolytic planctomycete of the family Gemmataceae with two divergent copies of 16S rRNA gene.</title>
        <authorList>
            <person name="Kulichevskaya I.S."/>
            <person name="Ivanova A.A."/>
            <person name="Naumoff D.G."/>
            <person name="Beletsky A.V."/>
            <person name="Rijpstra W.I.C."/>
            <person name="Sinninghe Damste J.S."/>
            <person name="Mardanov A.V."/>
            <person name="Ravin N.V."/>
            <person name="Dedysh S.N."/>
        </authorList>
    </citation>
    <scope>NUCLEOTIDE SEQUENCE [LARGE SCALE GENOMIC DNA]</scope>
    <source>
        <strain evidence="4">PL17</strain>
    </source>
</reference>
<dbReference type="KEGG" id="ftj:FTUN_2255"/>
<dbReference type="InterPro" id="IPR045584">
    <property type="entry name" value="Pilin-like"/>
</dbReference>
<dbReference type="SUPFAM" id="SSF54523">
    <property type="entry name" value="Pili subunits"/>
    <property type="match status" value="1"/>
</dbReference>
<dbReference type="InterPro" id="IPR027558">
    <property type="entry name" value="Pre_pil_HX9DG_C"/>
</dbReference>
<name>A0A6M5YN53_9BACT</name>
<gene>
    <name evidence="3" type="ORF">FTUN_2255</name>
</gene>
<keyword evidence="1" id="KW-0472">Membrane</keyword>
<keyword evidence="4" id="KW-1185">Reference proteome</keyword>
<keyword evidence="1" id="KW-0812">Transmembrane</keyword>
<evidence type="ECO:0000256" key="1">
    <source>
        <dbReference type="SAM" id="Phobius"/>
    </source>
</evidence>
<dbReference type="Pfam" id="PF07596">
    <property type="entry name" value="SBP_bac_10"/>
    <property type="match status" value="1"/>
</dbReference>
<feature type="transmembrane region" description="Helical" evidence="1">
    <location>
        <begin position="12"/>
        <end position="32"/>
    </location>
</feature>
<dbReference type="PANTHER" id="PTHR30093:SF2">
    <property type="entry name" value="TYPE II SECRETION SYSTEM PROTEIN H"/>
    <property type="match status" value="1"/>
</dbReference>
<dbReference type="NCBIfam" id="TIGR04294">
    <property type="entry name" value="pre_pil_HX9DG"/>
    <property type="match status" value="1"/>
</dbReference>
<organism evidence="3 4">
    <name type="scientific">Frigoriglobus tundricola</name>
    <dbReference type="NCBI Taxonomy" id="2774151"/>
    <lineage>
        <taxon>Bacteria</taxon>
        <taxon>Pseudomonadati</taxon>
        <taxon>Planctomycetota</taxon>
        <taxon>Planctomycetia</taxon>
        <taxon>Gemmatales</taxon>
        <taxon>Gemmataceae</taxon>
        <taxon>Frigoriglobus</taxon>
    </lineage>
</organism>
<keyword evidence="1" id="KW-1133">Transmembrane helix</keyword>
<dbReference type="InterPro" id="IPR011453">
    <property type="entry name" value="DUF1559"/>
</dbReference>
<evidence type="ECO:0000259" key="2">
    <source>
        <dbReference type="Pfam" id="PF07596"/>
    </source>
</evidence>
<sequence length="274" mass="28991">MTTKSRRATTLVELLVVVAIVALLIGLLLPAVQKVREAAARLKCANNLKQIGLAALAHHEQYDRFPTGGTTWSAPPTYYYGVPAFGAGQNAGWGFQLLPFIDQGNLQRDPLHVVGTPVPLYFCPSRRAPLARAGRALIDYASATGTGGGVSESGPYYGIVVRNPYRVNAADVSDGLSNTLVIGEKRLNPAQYLTGCWYDDTGAMAGWDNDIVCITTLGLARDGGDTAYQFGSAHPNGMNAVFGDGSVRPISYATSAATLTTLGDRRDGGIAILD</sequence>
<accession>A0A6M5YN53</accession>
<dbReference type="PANTHER" id="PTHR30093">
    <property type="entry name" value="GENERAL SECRETION PATHWAY PROTEIN G"/>
    <property type="match status" value="1"/>
</dbReference>
<dbReference type="RefSeq" id="WP_171470663.1">
    <property type="nucleotide sequence ID" value="NZ_CP053452.2"/>
</dbReference>
<feature type="domain" description="DUF1559" evidence="2">
    <location>
        <begin position="33"/>
        <end position="253"/>
    </location>
</feature>
<dbReference type="EMBL" id="CP053452">
    <property type="protein sequence ID" value="QJW94733.1"/>
    <property type="molecule type" value="Genomic_DNA"/>
</dbReference>
<dbReference type="Proteomes" id="UP000503447">
    <property type="component" value="Chromosome"/>
</dbReference>
<evidence type="ECO:0000313" key="3">
    <source>
        <dbReference type="EMBL" id="QJW94733.1"/>
    </source>
</evidence>
<evidence type="ECO:0000313" key="4">
    <source>
        <dbReference type="Proteomes" id="UP000503447"/>
    </source>
</evidence>
<proteinExistence type="predicted"/>